<evidence type="ECO:0000313" key="3">
    <source>
        <dbReference type="EMBL" id="ROR41873.1"/>
    </source>
</evidence>
<feature type="domain" description="Methyltransferase" evidence="2">
    <location>
        <begin position="69"/>
        <end position="162"/>
    </location>
</feature>
<dbReference type="InterPro" id="IPR041698">
    <property type="entry name" value="Methyltransf_25"/>
</dbReference>
<gene>
    <name evidence="3" type="ORF">EDC60_2525</name>
</gene>
<organism evidence="3 4">
    <name type="scientific">Diaphorobacter nitroreducens</name>
    <dbReference type="NCBI Taxonomy" id="164759"/>
    <lineage>
        <taxon>Bacteria</taxon>
        <taxon>Pseudomonadati</taxon>
        <taxon>Pseudomonadota</taxon>
        <taxon>Betaproteobacteria</taxon>
        <taxon>Burkholderiales</taxon>
        <taxon>Comamonadaceae</taxon>
        <taxon>Diaphorobacter</taxon>
    </lineage>
</organism>
<evidence type="ECO:0000313" key="4">
    <source>
        <dbReference type="Proteomes" id="UP000271868"/>
    </source>
</evidence>
<name>A0AAX1WTR9_9BURK</name>
<dbReference type="AlphaFoldDB" id="A0AAX1WTR9"/>
<evidence type="ECO:0000256" key="1">
    <source>
        <dbReference type="SAM" id="MobiDB-lite"/>
    </source>
</evidence>
<sequence>MERTSPGKPGAAFHRQRRPPQYPHMTTNADPHNIADYAQNTCRLVPGLLDMRRMAALLLAEHTPFNGRVLVVGAGGGLELKCFAEAQPGWHFEGVDPSSEMLQLARSTLGELMSRIRLHEGYVDVAPQDPFDAASCLQTLHFTSAPERLRTLQEIHRRLKPGAPLVVMHLSFDQEPELRNAWLSRYAAFATSSGVDPAKAQAGARAIGERLEILSPMQDEELMRKAGFKRVSLFYAALTFRGWVAYA</sequence>
<dbReference type="Pfam" id="PF13649">
    <property type="entry name" value="Methyltransf_25"/>
    <property type="match status" value="1"/>
</dbReference>
<protein>
    <submittedName>
        <fullName evidence="3">tRNA (Cmo5U34)-methyltransferase</fullName>
    </submittedName>
</protein>
<keyword evidence="4" id="KW-1185">Reference proteome</keyword>
<dbReference type="CDD" id="cd02440">
    <property type="entry name" value="AdoMet_MTases"/>
    <property type="match status" value="1"/>
</dbReference>
<evidence type="ECO:0000259" key="2">
    <source>
        <dbReference type="Pfam" id="PF13649"/>
    </source>
</evidence>
<accession>A0AAX1WTR9</accession>
<dbReference type="Proteomes" id="UP000271868">
    <property type="component" value="Unassembled WGS sequence"/>
</dbReference>
<dbReference type="EMBL" id="RJVL01000005">
    <property type="protein sequence ID" value="ROR41873.1"/>
    <property type="molecule type" value="Genomic_DNA"/>
</dbReference>
<comment type="caution">
    <text evidence="3">The sequence shown here is derived from an EMBL/GenBank/DDBJ whole genome shotgun (WGS) entry which is preliminary data.</text>
</comment>
<feature type="region of interest" description="Disordered" evidence="1">
    <location>
        <begin position="1"/>
        <end position="27"/>
    </location>
</feature>
<dbReference type="Gene3D" id="3.40.50.150">
    <property type="entry name" value="Vaccinia Virus protein VP39"/>
    <property type="match status" value="1"/>
</dbReference>
<proteinExistence type="predicted"/>
<dbReference type="InterPro" id="IPR029063">
    <property type="entry name" value="SAM-dependent_MTases_sf"/>
</dbReference>
<dbReference type="SUPFAM" id="SSF53335">
    <property type="entry name" value="S-adenosyl-L-methionine-dependent methyltransferases"/>
    <property type="match status" value="1"/>
</dbReference>
<reference evidence="3 4" key="1">
    <citation type="submission" date="2018-11" db="EMBL/GenBank/DDBJ databases">
        <title>Genomic Encyclopedia of Type Strains, Phase IV (KMG-IV): sequencing the most valuable type-strain genomes for metagenomic binning, comparative biology and taxonomic classification.</title>
        <authorList>
            <person name="Goeker M."/>
        </authorList>
    </citation>
    <scope>NUCLEOTIDE SEQUENCE [LARGE SCALE GENOMIC DNA]</scope>
    <source>
        <strain evidence="3 4">DSM 15985</strain>
    </source>
</reference>